<accession>A0A1E3P5R9</accession>
<dbReference type="Proteomes" id="UP000094112">
    <property type="component" value="Unassembled WGS sequence"/>
</dbReference>
<evidence type="ECO:0000313" key="2">
    <source>
        <dbReference type="EMBL" id="ODQ60620.1"/>
    </source>
</evidence>
<dbReference type="EMBL" id="KV454209">
    <property type="protein sequence ID" value="ODQ60620.1"/>
    <property type="molecule type" value="Genomic_DNA"/>
</dbReference>
<dbReference type="AlphaFoldDB" id="A0A1E3P5R9"/>
<dbReference type="RefSeq" id="XP_019039827.1">
    <property type="nucleotide sequence ID" value="XM_019184536.1"/>
</dbReference>
<proteinExistence type="predicted"/>
<evidence type="ECO:0000313" key="3">
    <source>
        <dbReference type="Proteomes" id="UP000094112"/>
    </source>
</evidence>
<organism evidence="2 3">
    <name type="scientific">Wickerhamomyces anomalus (strain ATCC 58044 / CBS 1984 / NCYC 433 / NRRL Y-366-8)</name>
    <name type="common">Yeast</name>
    <name type="synonym">Hansenula anomala</name>
    <dbReference type="NCBI Taxonomy" id="683960"/>
    <lineage>
        <taxon>Eukaryota</taxon>
        <taxon>Fungi</taxon>
        <taxon>Dikarya</taxon>
        <taxon>Ascomycota</taxon>
        <taxon>Saccharomycotina</taxon>
        <taxon>Saccharomycetes</taxon>
        <taxon>Phaffomycetales</taxon>
        <taxon>Wickerhamomycetaceae</taxon>
        <taxon>Wickerhamomyces</taxon>
    </lineage>
</organism>
<gene>
    <name evidence="2" type="ORF">WICANDRAFT_77300</name>
</gene>
<sequence length="149" mass="17140">MPTKETKQEKKRENNEKRVSSERNKIIKRIEKQKKKALSYRPPSSGLIEFAKQDLKNVFLPYSPVLFTKIRFVTIKAQDVILDDHETFKAIPYIDDVEFCEGISKTQIDAERVAAFNALTIHREKLVSYVTSKLDKAINAKKEASVAII</sequence>
<dbReference type="GeneID" id="30201782"/>
<evidence type="ECO:0000256" key="1">
    <source>
        <dbReference type="SAM" id="MobiDB-lite"/>
    </source>
</evidence>
<keyword evidence="3" id="KW-1185">Reference proteome</keyword>
<reference evidence="2 3" key="1">
    <citation type="journal article" date="2016" name="Proc. Natl. Acad. Sci. U.S.A.">
        <title>Comparative genomics of biotechnologically important yeasts.</title>
        <authorList>
            <person name="Riley R."/>
            <person name="Haridas S."/>
            <person name="Wolfe K.H."/>
            <person name="Lopes M.R."/>
            <person name="Hittinger C.T."/>
            <person name="Goeker M."/>
            <person name="Salamov A.A."/>
            <person name="Wisecaver J.H."/>
            <person name="Long T.M."/>
            <person name="Calvey C.H."/>
            <person name="Aerts A.L."/>
            <person name="Barry K.W."/>
            <person name="Choi C."/>
            <person name="Clum A."/>
            <person name="Coughlan A.Y."/>
            <person name="Deshpande S."/>
            <person name="Douglass A.P."/>
            <person name="Hanson S.J."/>
            <person name="Klenk H.-P."/>
            <person name="LaButti K.M."/>
            <person name="Lapidus A."/>
            <person name="Lindquist E.A."/>
            <person name="Lipzen A.M."/>
            <person name="Meier-Kolthoff J.P."/>
            <person name="Ohm R.A."/>
            <person name="Otillar R.P."/>
            <person name="Pangilinan J.L."/>
            <person name="Peng Y."/>
            <person name="Rokas A."/>
            <person name="Rosa C.A."/>
            <person name="Scheuner C."/>
            <person name="Sibirny A.A."/>
            <person name="Slot J.C."/>
            <person name="Stielow J.B."/>
            <person name="Sun H."/>
            <person name="Kurtzman C.P."/>
            <person name="Blackwell M."/>
            <person name="Grigoriev I.V."/>
            <person name="Jeffries T.W."/>
        </authorList>
    </citation>
    <scope>NUCLEOTIDE SEQUENCE [LARGE SCALE GENOMIC DNA]</scope>
    <source>
        <strain evidence="3">ATCC 58044 / CBS 1984 / NCYC 433 / NRRL Y-366-8</strain>
    </source>
</reference>
<name>A0A1E3P5R9_WICAA</name>
<feature type="region of interest" description="Disordered" evidence="1">
    <location>
        <begin position="1"/>
        <end position="25"/>
    </location>
</feature>
<protein>
    <submittedName>
        <fullName evidence="2">Uncharacterized protein</fullName>
    </submittedName>
</protein>